<evidence type="ECO:0000313" key="2">
    <source>
        <dbReference type="Proteomes" id="UP000037035"/>
    </source>
</evidence>
<keyword evidence="2" id="KW-1185">Reference proteome</keyword>
<proteinExistence type="predicted"/>
<name>A0A0L6VK70_9BASI</name>
<dbReference type="EMBL" id="LAVV01006020">
    <property type="protein sequence ID" value="KNZ60520.1"/>
    <property type="molecule type" value="Genomic_DNA"/>
</dbReference>
<organism evidence="1 2">
    <name type="scientific">Puccinia sorghi</name>
    <dbReference type="NCBI Taxonomy" id="27349"/>
    <lineage>
        <taxon>Eukaryota</taxon>
        <taxon>Fungi</taxon>
        <taxon>Dikarya</taxon>
        <taxon>Basidiomycota</taxon>
        <taxon>Pucciniomycotina</taxon>
        <taxon>Pucciniomycetes</taxon>
        <taxon>Pucciniales</taxon>
        <taxon>Pucciniaceae</taxon>
        <taxon>Puccinia</taxon>
    </lineage>
</organism>
<accession>A0A0L6VK70</accession>
<sequence length="325" mass="37788">MEGESRLSSSVRIFRLSWSELASRDRSCRIEEGKNRPHDVITTPTKMKRNYFHLNQDWQENNYPTQPHGGVARKKKHLNVCSFRPIVEEGSRENTLKTVVSWLYTKAPQAIYIPNDFRIAHPICSERTKGIQCALTTWLPSWHYTMDYRLYNPQPYPYLTEKIHGSLCNHDDRLVTSKALDYFCARRYRISFEKPVIVQAAFNPIKCYLLQDPRNFSIPSSTLYQVNLISAILFHFAKDEIRVFLLSTHILILAQENPEKNLKPNYPATVGILFMLKCQKHNAKVLRMYIQRARIYIQLGRCGMPIHQGTIFSTCMASAIAEVFP</sequence>
<dbReference type="AlphaFoldDB" id="A0A0L6VK70"/>
<protein>
    <submittedName>
        <fullName evidence="1">Uncharacterized protein</fullName>
    </submittedName>
</protein>
<comment type="caution">
    <text evidence="1">The sequence shown here is derived from an EMBL/GenBank/DDBJ whole genome shotgun (WGS) entry which is preliminary data.</text>
</comment>
<gene>
    <name evidence="1" type="ORF">VP01_1541g2</name>
</gene>
<dbReference type="VEuPathDB" id="FungiDB:VP01_1541g2"/>
<evidence type="ECO:0000313" key="1">
    <source>
        <dbReference type="EMBL" id="KNZ60520.1"/>
    </source>
</evidence>
<dbReference type="Proteomes" id="UP000037035">
    <property type="component" value="Unassembled WGS sequence"/>
</dbReference>
<reference evidence="1 2" key="1">
    <citation type="submission" date="2015-08" db="EMBL/GenBank/DDBJ databases">
        <title>Next Generation Sequencing and Analysis of the Genome of Puccinia sorghi L Schw, the Causal Agent of Maize Common Rust.</title>
        <authorList>
            <person name="Rochi L."/>
            <person name="Burguener G."/>
            <person name="Darino M."/>
            <person name="Turjanski A."/>
            <person name="Kreff E."/>
            <person name="Dieguez M.J."/>
            <person name="Sacco F."/>
        </authorList>
    </citation>
    <scope>NUCLEOTIDE SEQUENCE [LARGE SCALE GENOMIC DNA]</scope>
    <source>
        <strain evidence="1 2">RO10H11247</strain>
    </source>
</reference>